<dbReference type="PANTHER" id="PTHR43780">
    <property type="entry name" value="1-AMINOCYCLOPROPANE-1-CARBOXYLATE DEAMINASE-RELATED"/>
    <property type="match status" value="1"/>
</dbReference>
<comment type="cofactor">
    <cofactor evidence="1">
        <name>pyridoxal 5'-phosphate</name>
        <dbReference type="ChEBI" id="CHEBI:597326"/>
    </cofactor>
</comment>
<feature type="domain" description="Tryptophan synthase beta chain-like PALP" evidence="6">
    <location>
        <begin position="13"/>
        <end position="200"/>
    </location>
</feature>
<feature type="modified residue" description="N6-(pyridoxal phosphate)lysine" evidence="5">
    <location>
        <position position="30"/>
    </location>
</feature>
<evidence type="ECO:0000313" key="7">
    <source>
        <dbReference type="EMBL" id="RYC51437.1"/>
    </source>
</evidence>
<proteinExistence type="inferred from homology"/>
<accession>A0A444VKX9</accession>
<evidence type="ECO:0000256" key="1">
    <source>
        <dbReference type="ARBA" id="ARBA00001933"/>
    </source>
</evidence>
<keyword evidence="8" id="KW-1185">Reference proteome</keyword>
<feature type="active site" description="Nucleophile" evidence="4">
    <location>
        <position position="57"/>
    </location>
</feature>
<evidence type="ECO:0000256" key="4">
    <source>
        <dbReference type="PIRSR" id="PIRSR006278-1"/>
    </source>
</evidence>
<evidence type="ECO:0000256" key="5">
    <source>
        <dbReference type="PIRSR" id="PIRSR006278-2"/>
    </source>
</evidence>
<keyword evidence="3 5" id="KW-0663">Pyridoxal phosphate</keyword>
<evidence type="ECO:0000259" key="6">
    <source>
        <dbReference type="Pfam" id="PF00291"/>
    </source>
</evidence>
<reference evidence="7 8" key="1">
    <citation type="submission" date="2014-04" db="EMBL/GenBank/DDBJ databases">
        <title>Whole genome of Muricauda olearia.</title>
        <authorList>
            <person name="Zhang X.-H."/>
            <person name="Tang K."/>
        </authorList>
    </citation>
    <scope>NUCLEOTIDE SEQUENCE [LARGE SCALE GENOMIC DNA]</scope>
    <source>
        <strain evidence="7 8">Th120</strain>
    </source>
</reference>
<dbReference type="Gene3D" id="3.40.50.1100">
    <property type="match status" value="2"/>
</dbReference>
<dbReference type="Proteomes" id="UP000290261">
    <property type="component" value="Unassembled WGS sequence"/>
</dbReference>
<dbReference type="SUPFAM" id="SSF53686">
    <property type="entry name" value="Tryptophan synthase beta subunit-like PLP-dependent enzymes"/>
    <property type="match status" value="1"/>
</dbReference>
<dbReference type="AlphaFoldDB" id="A0A444VKX9"/>
<dbReference type="EMBL" id="JJMP01000006">
    <property type="protein sequence ID" value="RYC51437.1"/>
    <property type="molecule type" value="Genomic_DNA"/>
</dbReference>
<evidence type="ECO:0000256" key="2">
    <source>
        <dbReference type="ARBA" id="ARBA00008639"/>
    </source>
</evidence>
<dbReference type="GO" id="GO:0019148">
    <property type="term" value="F:D-cysteine desulfhydrase activity"/>
    <property type="evidence" value="ECO:0007669"/>
    <property type="project" value="TreeGrafter"/>
</dbReference>
<dbReference type="Pfam" id="PF00291">
    <property type="entry name" value="PALP"/>
    <property type="match status" value="1"/>
</dbReference>
<dbReference type="InterPro" id="IPR001926">
    <property type="entry name" value="TrpB-like_PALP"/>
</dbReference>
<organism evidence="7 8">
    <name type="scientific">Flagellimonas olearia</name>
    <dbReference type="NCBI Taxonomy" id="552546"/>
    <lineage>
        <taxon>Bacteria</taxon>
        <taxon>Pseudomonadati</taxon>
        <taxon>Bacteroidota</taxon>
        <taxon>Flavobacteriia</taxon>
        <taxon>Flavobacteriales</taxon>
        <taxon>Flavobacteriaceae</taxon>
        <taxon>Flagellimonas</taxon>
    </lineage>
</organism>
<dbReference type="InterPro" id="IPR027278">
    <property type="entry name" value="ACCD_DCysDesulf"/>
</dbReference>
<evidence type="ECO:0000313" key="8">
    <source>
        <dbReference type="Proteomes" id="UP000290261"/>
    </source>
</evidence>
<comment type="caution">
    <text evidence="7">The sequence shown here is derived from an EMBL/GenBank/DDBJ whole genome shotgun (WGS) entry which is preliminary data.</text>
</comment>
<protein>
    <recommendedName>
        <fullName evidence="6">Tryptophan synthase beta chain-like PALP domain-containing protein</fullName>
    </recommendedName>
</protein>
<comment type="similarity">
    <text evidence="2">Belongs to the ACC deaminase/D-cysteine desulfhydrase family.</text>
</comment>
<sequence>MSFISENIQKVQDFFIYRDDLYPSLGGGNKARKMMALDKVLKTQGYNAIVTTGGIQSNHCRATAVYCQKYGMECTLVLHGNESEFHRQLGNAKIIRDTNASLNFCDPDEISETMDAAMREYEENSYKPFYLYGGGHTLDGGKAYIDAVVKMVENGFTPAQIYLPTGTGSTQAGILAGISKSGANTKVIGISVGRSKIKAEKEVEEFYHRLCEAYDIPCNGEIIVDDSFLCGGYQKYNDAIENIAKYSLSYYDILLDTTYTGKAFYGMQEILKENPVDGDILFWYTGGMFNYFGV</sequence>
<gene>
    <name evidence="7" type="ORF">DN53_14670</name>
</gene>
<dbReference type="RefSeq" id="WP_129654473.1">
    <property type="nucleotide sequence ID" value="NZ_ML142910.1"/>
</dbReference>
<evidence type="ECO:0000256" key="3">
    <source>
        <dbReference type="ARBA" id="ARBA00022898"/>
    </source>
</evidence>
<dbReference type="PANTHER" id="PTHR43780:SF2">
    <property type="entry name" value="1-AMINOCYCLOPROPANE-1-CARBOXYLATE DEAMINASE-RELATED"/>
    <property type="match status" value="1"/>
</dbReference>
<name>A0A444VKX9_9FLAO</name>
<dbReference type="InterPro" id="IPR036052">
    <property type="entry name" value="TrpB-like_PALP_sf"/>
</dbReference>
<dbReference type="PIRSF" id="PIRSF006278">
    <property type="entry name" value="ACCD_DCysDesulf"/>
    <property type="match status" value="1"/>
</dbReference>